<evidence type="ECO:0000256" key="3">
    <source>
        <dbReference type="ARBA" id="ARBA00023125"/>
    </source>
</evidence>
<keyword evidence="9" id="KW-1185">Reference proteome</keyword>
<dbReference type="CDD" id="cd01184">
    <property type="entry name" value="INT_C_like_1"/>
    <property type="match status" value="1"/>
</dbReference>
<dbReference type="InterPro" id="IPR010998">
    <property type="entry name" value="Integrase_recombinase_N"/>
</dbReference>
<proteinExistence type="inferred from homology"/>
<dbReference type="GO" id="GO:0003677">
    <property type="term" value="F:DNA binding"/>
    <property type="evidence" value="ECO:0007669"/>
    <property type="project" value="UniProtKB-KW"/>
</dbReference>
<keyword evidence="4" id="KW-0233">DNA recombination</keyword>
<dbReference type="Pfam" id="PF00589">
    <property type="entry name" value="Phage_integrase"/>
    <property type="match status" value="1"/>
</dbReference>
<dbReference type="InterPro" id="IPR002104">
    <property type="entry name" value="Integrase_catalytic"/>
</dbReference>
<dbReference type="Proteomes" id="UP000297720">
    <property type="component" value="Unassembled WGS sequence"/>
</dbReference>
<dbReference type="SUPFAM" id="SSF56349">
    <property type="entry name" value="DNA breaking-rejoining enzymes"/>
    <property type="match status" value="1"/>
</dbReference>
<organism evidence="8 10">
    <name type="scientific">Aeromonas taiwanensis</name>
    <dbReference type="NCBI Taxonomy" id="633417"/>
    <lineage>
        <taxon>Bacteria</taxon>
        <taxon>Pseudomonadati</taxon>
        <taxon>Pseudomonadota</taxon>
        <taxon>Gammaproteobacteria</taxon>
        <taxon>Aeromonadales</taxon>
        <taxon>Aeromonadaceae</taxon>
        <taxon>Aeromonas</taxon>
    </lineage>
</organism>
<dbReference type="PROSITE" id="PS51898">
    <property type="entry name" value="TYR_RECOMBINASE"/>
    <property type="match status" value="1"/>
</dbReference>
<dbReference type="InterPro" id="IPR013762">
    <property type="entry name" value="Integrase-like_cat_sf"/>
</dbReference>
<sequence length="411" mass="46361">MFIERRSNGVWYYKKTWAVDGTRKVTRKSLNTYDKKEAQLRAMQIYFNVGADGIPAQQELSAMPMNIRGSLLEQQEPKTLHDGFVVSGVQTPTTTPIVSEAPRPSGSPKTPSEPKALHDGFSSIVDAYLVENAHLWGTKESKAQRSAIERFVNHTNIKSLEDCTKHKAVEFKQSLITSGLSNITINKFIGKLSGLFDYIQAHYEHSNIFDGLKIKRAKQETTRTAYKKQEAQELIKFADKQQQHHKFMILLGLFTGCRANELAQLYTSDIVKIDGIWSILIQATKPDQKLKTTNASRIVPVHSELIRAGFLDFVKGRGLDCRLFPEFKYSPVDGCSKAFVQWFIQHKPVAKTYHEIRHSFATQLRAHDVSLNVAAQLLGHGVGAISFDRYGSTAQTQIHILKQAVEHVSYN</sequence>
<dbReference type="EMBL" id="QORK01000031">
    <property type="protein sequence ID" value="TFF78025.1"/>
    <property type="molecule type" value="Genomic_DNA"/>
</dbReference>
<dbReference type="InterPro" id="IPR011010">
    <property type="entry name" value="DNA_brk_join_enz"/>
</dbReference>
<evidence type="ECO:0000313" key="9">
    <source>
        <dbReference type="Proteomes" id="UP000297720"/>
    </source>
</evidence>
<comment type="caution">
    <text evidence="8">The sequence shown here is derived from an EMBL/GenBank/DDBJ whole genome shotgun (WGS) entry which is preliminary data.</text>
</comment>
<reference evidence="8 10" key="1">
    <citation type="submission" date="2018-06" db="EMBL/GenBank/DDBJ databases">
        <title>Occurrence of a novel blaKPC-2- and qnrS2- harbouring IncP6 plasmid from Aeromonas taiwanensis isolates recovered from the river sediments.</title>
        <authorList>
            <person name="Zheng B."/>
            <person name="Yu X."/>
            <person name="Xiao Y."/>
        </authorList>
    </citation>
    <scope>NUCLEOTIDE SEQUENCE [LARGE SCALE GENOMIC DNA]</scope>
    <source>
        <strain evidence="7 9">1713</strain>
        <strain evidence="8 10">198</strain>
    </source>
</reference>
<evidence type="ECO:0000256" key="4">
    <source>
        <dbReference type="ARBA" id="ARBA00023172"/>
    </source>
</evidence>
<evidence type="ECO:0000313" key="10">
    <source>
        <dbReference type="Proteomes" id="UP000297914"/>
    </source>
</evidence>
<evidence type="ECO:0000256" key="2">
    <source>
        <dbReference type="ARBA" id="ARBA00022908"/>
    </source>
</evidence>
<dbReference type="InterPro" id="IPR050090">
    <property type="entry name" value="Tyrosine_recombinase_XerCD"/>
</dbReference>
<protein>
    <recommendedName>
        <fullName evidence="6">Tyr recombinase domain-containing protein</fullName>
    </recommendedName>
</protein>
<name>A0A5F0K8V9_9GAMM</name>
<dbReference type="RefSeq" id="WP_134696297.1">
    <property type="nucleotide sequence ID" value="NZ_QORJ01000028.1"/>
</dbReference>
<evidence type="ECO:0000256" key="1">
    <source>
        <dbReference type="ARBA" id="ARBA00008857"/>
    </source>
</evidence>
<comment type="similarity">
    <text evidence="1">Belongs to the 'phage' integrase family.</text>
</comment>
<keyword evidence="2" id="KW-0229">DNA integration</keyword>
<dbReference type="GO" id="GO:0006310">
    <property type="term" value="P:DNA recombination"/>
    <property type="evidence" value="ECO:0007669"/>
    <property type="project" value="UniProtKB-KW"/>
</dbReference>
<dbReference type="GO" id="GO:0015074">
    <property type="term" value="P:DNA integration"/>
    <property type="evidence" value="ECO:0007669"/>
    <property type="project" value="UniProtKB-KW"/>
</dbReference>
<evidence type="ECO:0000256" key="5">
    <source>
        <dbReference type="SAM" id="MobiDB-lite"/>
    </source>
</evidence>
<feature type="region of interest" description="Disordered" evidence="5">
    <location>
        <begin position="93"/>
        <end position="115"/>
    </location>
</feature>
<dbReference type="Proteomes" id="UP000297914">
    <property type="component" value="Unassembled WGS sequence"/>
</dbReference>
<gene>
    <name evidence="7" type="ORF">DRM93_14330</name>
    <name evidence="8" type="ORF">DRM94_14330</name>
</gene>
<evidence type="ECO:0000313" key="7">
    <source>
        <dbReference type="EMBL" id="TFF73869.1"/>
    </source>
</evidence>
<keyword evidence="3" id="KW-0238">DNA-binding</keyword>
<dbReference type="PANTHER" id="PTHR30349:SF41">
    <property type="entry name" value="INTEGRASE_RECOMBINASE PROTEIN MJ0367-RELATED"/>
    <property type="match status" value="1"/>
</dbReference>
<dbReference type="Gene3D" id="1.10.443.10">
    <property type="entry name" value="Intergrase catalytic core"/>
    <property type="match status" value="1"/>
</dbReference>
<accession>A0A5F0K8V9</accession>
<dbReference type="EMBL" id="QORL01000031">
    <property type="protein sequence ID" value="TFF73869.1"/>
    <property type="molecule type" value="Genomic_DNA"/>
</dbReference>
<dbReference type="OrthoDB" id="9784724at2"/>
<evidence type="ECO:0000313" key="8">
    <source>
        <dbReference type="EMBL" id="TFF78025.1"/>
    </source>
</evidence>
<feature type="domain" description="Tyr recombinase" evidence="6">
    <location>
        <begin position="220"/>
        <end position="405"/>
    </location>
</feature>
<dbReference type="PANTHER" id="PTHR30349">
    <property type="entry name" value="PHAGE INTEGRASE-RELATED"/>
    <property type="match status" value="1"/>
</dbReference>
<dbReference type="AlphaFoldDB" id="A0A5F0K8V9"/>
<dbReference type="Gene3D" id="1.10.150.130">
    <property type="match status" value="1"/>
</dbReference>
<evidence type="ECO:0000259" key="6">
    <source>
        <dbReference type="PROSITE" id="PS51898"/>
    </source>
</evidence>